<dbReference type="AlphaFoldDB" id="A0A926DRH8"/>
<sequence>MAMSRAYYRNADIIFLDEPTAMLDPLKESRIYENFNKLIGNKTAVYISHRMSSSRFCDKIAYIEDGIVKEYGSHEELMRLDRLYATMFKKQAKLFGEI</sequence>
<keyword evidence="2" id="KW-1185">Reference proteome</keyword>
<dbReference type="Proteomes" id="UP000657006">
    <property type="component" value="Unassembled WGS sequence"/>
</dbReference>
<proteinExistence type="predicted"/>
<evidence type="ECO:0000313" key="2">
    <source>
        <dbReference type="Proteomes" id="UP000657006"/>
    </source>
</evidence>
<dbReference type="EMBL" id="JACRSQ010000004">
    <property type="protein sequence ID" value="MBC8542696.1"/>
    <property type="molecule type" value="Genomic_DNA"/>
</dbReference>
<name>A0A926DRH8_9FIRM</name>
<dbReference type="PANTHER" id="PTHR43394:SF1">
    <property type="entry name" value="ATP-BINDING CASSETTE SUB-FAMILY B MEMBER 10, MITOCHONDRIAL"/>
    <property type="match status" value="1"/>
</dbReference>
<reference evidence="1" key="1">
    <citation type="submission" date="2020-08" db="EMBL/GenBank/DDBJ databases">
        <title>Genome public.</title>
        <authorList>
            <person name="Liu C."/>
            <person name="Sun Q."/>
        </authorList>
    </citation>
    <scope>NUCLEOTIDE SEQUENCE</scope>
    <source>
        <strain evidence="1">NSJ-32</strain>
    </source>
</reference>
<dbReference type="InterPro" id="IPR039421">
    <property type="entry name" value="Type_1_exporter"/>
</dbReference>
<accession>A0A926DRH8</accession>
<comment type="caution">
    <text evidence="1">The sequence shown here is derived from an EMBL/GenBank/DDBJ whole genome shotgun (WGS) entry which is preliminary data.</text>
</comment>
<dbReference type="InterPro" id="IPR027417">
    <property type="entry name" value="P-loop_NTPase"/>
</dbReference>
<dbReference type="SUPFAM" id="SSF52540">
    <property type="entry name" value="P-loop containing nucleoside triphosphate hydrolases"/>
    <property type="match status" value="1"/>
</dbReference>
<dbReference type="GO" id="GO:0015421">
    <property type="term" value="F:ABC-type oligopeptide transporter activity"/>
    <property type="evidence" value="ECO:0007669"/>
    <property type="project" value="TreeGrafter"/>
</dbReference>
<evidence type="ECO:0000313" key="1">
    <source>
        <dbReference type="EMBL" id="MBC8542696.1"/>
    </source>
</evidence>
<gene>
    <name evidence="1" type="ORF">H8730_03940</name>
</gene>
<protein>
    <submittedName>
        <fullName evidence="1">Uncharacterized protein</fullName>
    </submittedName>
</protein>
<dbReference type="Gene3D" id="3.40.50.300">
    <property type="entry name" value="P-loop containing nucleotide triphosphate hydrolases"/>
    <property type="match status" value="1"/>
</dbReference>
<dbReference type="PANTHER" id="PTHR43394">
    <property type="entry name" value="ATP-DEPENDENT PERMEASE MDL1, MITOCHONDRIAL"/>
    <property type="match status" value="1"/>
</dbReference>
<organism evidence="1 2">
    <name type="scientific">Bianquea renquensis</name>
    <dbReference type="NCBI Taxonomy" id="2763661"/>
    <lineage>
        <taxon>Bacteria</taxon>
        <taxon>Bacillati</taxon>
        <taxon>Bacillota</taxon>
        <taxon>Clostridia</taxon>
        <taxon>Eubacteriales</taxon>
        <taxon>Bianqueaceae</taxon>
        <taxon>Bianquea</taxon>
    </lineage>
</organism>